<feature type="compositionally biased region" description="Basic residues" evidence="2">
    <location>
        <begin position="620"/>
        <end position="632"/>
    </location>
</feature>
<feature type="compositionally biased region" description="Low complexity" evidence="2">
    <location>
        <begin position="595"/>
        <end position="605"/>
    </location>
</feature>
<keyword evidence="4" id="KW-1185">Reference proteome</keyword>
<feature type="compositionally biased region" description="Low complexity" evidence="2">
    <location>
        <begin position="149"/>
        <end position="158"/>
    </location>
</feature>
<proteinExistence type="predicted"/>
<evidence type="ECO:0000256" key="2">
    <source>
        <dbReference type="SAM" id="MobiDB-lite"/>
    </source>
</evidence>
<feature type="region of interest" description="Disordered" evidence="2">
    <location>
        <begin position="371"/>
        <end position="410"/>
    </location>
</feature>
<dbReference type="Proteomes" id="UP001583186">
    <property type="component" value="Unassembled WGS sequence"/>
</dbReference>
<comment type="caution">
    <text evidence="3">The sequence shown here is derived from an EMBL/GenBank/DDBJ whole genome shotgun (WGS) entry which is preliminary data.</text>
</comment>
<organism evidence="3 4">
    <name type="scientific">Sporothrix stenoceras</name>
    <dbReference type="NCBI Taxonomy" id="5173"/>
    <lineage>
        <taxon>Eukaryota</taxon>
        <taxon>Fungi</taxon>
        <taxon>Dikarya</taxon>
        <taxon>Ascomycota</taxon>
        <taxon>Pezizomycotina</taxon>
        <taxon>Sordariomycetes</taxon>
        <taxon>Sordariomycetidae</taxon>
        <taxon>Ophiostomatales</taxon>
        <taxon>Ophiostomataceae</taxon>
        <taxon>Sporothrix</taxon>
    </lineage>
</organism>
<feature type="coiled-coil region" evidence="1">
    <location>
        <begin position="541"/>
        <end position="582"/>
    </location>
</feature>
<feature type="compositionally biased region" description="Polar residues" evidence="2">
    <location>
        <begin position="384"/>
        <end position="394"/>
    </location>
</feature>
<feature type="compositionally biased region" description="Acidic residues" evidence="2">
    <location>
        <begin position="286"/>
        <end position="311"/>
    </location>
</feature>
<feature type="compositionally biased region" description="Polar residues" evidence="2">
    <location>
        <begin position="126"/>
        <end position="140"/>
    </location>
</feature>
<feature type="compositionally biased region" description="Low complexity" evidence="2">
    <location>
        <begin position="186"/>
        <end position="223"/>
    </location>
</feature>
<reference evidence="3 4" key="1">
    <citation type="journal article" date="2024" name="IMA Fungus">
        <title>IMA Genome - F19 : A genome assembly and annotation guide to empower mycologists, including annotated draft genome sequences of Ceratocystis pirilliformis, Diaporthe australafricana, Fusarium ophioides, Paecilomyces lecythidis, and Sporothrix stenoceras.</title>
        <authorList>
            <person name="Aylward J."/>
            <person name="Wilson A.M."/>
            <person name="Visagie C.M."/>
            <person name="Spraker J."/>
            <person name="Barnes I."/>
            <person name="Buitendag C."/>
            <person name="Ceriani C."/>
            <person name="Del Mar Angel L."/>
            <person name="du Plessis D."/>
            <person name="Fuchs T."/>
            <person name="Gasser K."/>
            <person name="Kramer D."/>
            <person name="Li W."/>
            <person name="Munsamy K."/>
            <person name="Piso A."/>
            <person name="Price J.L."/>
            <person name="Sonnekus B."/>
            <person name="Thomas C."/>
            <person name="van der Nest A."/>
            <person name="van Dijk A."/>
            <person name="van Heerden A."/>
            <person name="van Vuuren N."/>
            <person name="Yilmaz N."/>
            <person name="Duong T.A."/>
            <person name="van der Merwe N.A."/>
            <person name="Wingfield M.J."/>
            <person name="Wingfield B.D."/>
        </authorList>
    </citation>
    <scope>NUCLEOTIDE SEQUENCE [LARGE SCALE GENOMIC DNA]</scope>
    <source>
        <strain evidence="3 4">CMW 5346</strain>
    </source>
</reference>
<keyword evidence="1" id="KW-0175">Coiled coil</keyword>
<feature type="compositionally biased region" description="Low complexity" evidence="2">
    <location>
        <begin position="102"/>
        <end position="125"/>
    </location>
</feature>
<feature type="region of interest" description="Disordered" evidence="2">
    <location>
        <begin position="261"/>
        <end position="358"/>
    </location>
</feature>
<gene>
    <name evidence="3" type="ORF">Sste5346_005675</name>
</gene>
<feature type="compositionally biased region" description="Low complexity" evidence="2">
    <location>
        <begin position="1"/>
        <end position="22"/>
    </location>
</feature>
<evidence type="ECO:0000256" key="1">
    <source>
        <dbReference type="SAM" id="Coils"/>
    </source>
</evidence>
<name>A0ABR3Z3D7_9PEZI</name>
<feature type="compositionally biased region" description="Polar residues" evidence="2">
    <location>
        <begin position="633"/>
        <end position="645"/>
    </location>
</feature>
<evidence type="ECO:0000313" key="3">
    <source>
        <dbReference type="EMBL" id="KAL1894702.1"/>
    </source>
</evidence>
<accession>A0ABR3Z3D7</accession>
<feature type="compositionally biased region" description="Basic and acidic residues" evidence="2">
    <location>
        <begin position="59"/>
        <end position="70"/>
    </location>
</feature>
<protein>
    <submittedName>
        <fullName evidence="3">Uncharacterized protein</fullName>
    </submittedName>
</protein>
<evidence type="ECO:0000313" key="4">
    <source>
        <dbReference type="Proteomes" id="UP001583186"/>
    </source>
</evidence>
<dbReference type="EMBL" id="JAWCUI010000031">
    <property type="protein sequence ID" value="KAL1894702.1"/>
    <property type="molecule type" value="Genomic_DNA"/>
</dbReference>
<feature type="compositionally biased region" description="Polar residues" evidence="2">
    <location>
        <begin position="335"/>
        <end position="358"/>
    </location>
</feature>
<feature type="region of interest" description="Disordered" evidence="2">
    <location>
        <begin position="593"/>
        <end position="689"/>
    </location>
</feature>
<feature type="compositionally biased region" description="Low complexity" evidence="2">
    <location>
        <begin position="668"/>
        <end position="679"/>
    </location>
</feature>
<feature type="region of interest" description="Disordered" evidence="2">
    <location>
        <begin position="185"/>
        <end position="223"/>
    </location>
</feature>
<feature type="compositionally biased region" description="Acidic residues" evidence="2">
    <location>
        <begin position="646"/>
        <end position="665"/>
    </location>
</feature>
<sequence length="814" mass="87456">MSVSPSSSPRRMLHPQQQKQQQHASPLATQHTNDDDTDTYDYYNGYASQVAPAAPTSPTKDRGRGGDRGDFYQISLNDGPGAPAQKAQTPASPRPAVDHLRSPSSVSVSSSSYQPYAAQTQTQPQHSRAQSYSQGYNRNDNYGYRPNYASPSASPSAAHTRKLSTGNLRPVQEYHNAFANGDTAYAAPSPSISAASPTLPRAPSTSASPQHSPTPSTSSSHFATLSSASRAFLEHRRQQSIPNLLPSIQSIGRNLGRAISPDRSLRSFQQSSRPPIPQYKDNRGSDDDDSESSEEYSESEDGDDYGSEDDKDGSRRNSGNMGFTGDARPSRRGDNSYTTFKGNSNSNNATPSKGLTESPSVAAGFSNWLSGGSKATSPDRAAFLSSSRTTTPEPTNLVLRGGPASGASPTARRAMSVASDMSATPRSSVTVGATTTSASRFSQLATSMTATLNRLTQQQSPVSPRTLGATFENDEFYNMDLDAALFPAGQPSERDAFSPSAFKNLETNALGALRRIQAAYRQRAVAHHDLAAEKSVRDEELEEAETRAQHLKMQLEGMARRAADQQKEMQILMDELAAEKKARAQERAMLLQGMPTTATASTAPTILSEDLGVDEAQRDQKRRNASWRRRSLKSNGSSYDGNNYTDDGDENDEEAEISSALDEDERSNGSSSVFSRSRSPTFTPSINLNLDHATDQPQVAHPRVAALGSGAGGSMRLPSTGNRSVSSASTGTVVSSTFQKLMKNVTAAIKDEEPFSDRLSGSSSSCRNCRGEDVSFAWNTVSVLRDENKHLKQRVGQLELAVEGALDMVNGVGL</sequence>
<feature type="region of interest" description="Disordered" evidence="2">
    <location>
        <begin position="1"/>
        <end position="169"/>
    </location>
</feature>